<gene>
    <name evidence="2" type="ORF">SI8410_09013175</name>
</gene>
<protein>
    <submittedName>
        <fullName evidence="2">Uncharacterized protein</fullName>
    </submittedName>
</protein>
<reference evidence="2" key="1">
    <citation type="submission" date="2020-02" db="EMBL/GenBank/DDBJ databases">
        <authorList>
            <person name="Scholz U."/>
            <person name="Mascher M."/>
            <person name="Fiebig A."/>
        </authorList>
    </citation>
    <scope>NUCLEOTIDE SEQUENCE</scope>
</reference>
<dbReference type="PANTHER" id="PTHR34962">
    <property type="entry name" value="EMBRYO DEFECTIVE 1703-RELATED"/>
    <property type="match status" value="1"/>
</dbReference>
<dbReference type="EMBL" id="LR746272">
    <property type="protein sequence ID" value="CAA7402497.1"/>
    <property type="molecule type" value="Genomic_DNA"/>
</dbReference>
<evidence type="ECO:0000313" key="3">
    <source>
        <dbReference type="Proteomes" id="UP000663760"/>
    </source>
</evidence>
<sequence length="1320" mass="150255">MAGSHWKDYPLDRVLRPRGNNSLCAMQSFAPYSGSGWWTSRTSVRNSGDVSVFFLKLPSLRQRVAPRSRRLLIFSRLGRQPKRRNTLREKLLTRSDQVRKILDVITPELQPENAQPRLSRQADEQTGGVNASASDTNSMRDGSRTQNDEESVYNQDSQGKRELGSESVLWNKLETWVDQYKKDSDIWGIGSAPIFTIYKDPDGNVIRVSLNEDEIIRRNQCGTLSLLSKELREDYMDVNAKVSRAKLIAKEIESGEYKLPENSTVAQTVVEGVKSSSSVDRFHFLNPGGKVLTAISPRIVLPFFFSFFVTWSLKKLLFTNMRIETTKEEKEMLRRKLKSRTERGTIEQGSVEVVNNTPELPVGSERRPPLDKHELMKNIKAKTSTEGPRISNSQVNFDDSDANFKDHVYEIREMVKQVHELEQEEKQHVGKRNDESDPFFLPSTEHQLPGLQSDMSLEIHPMENHSDGSITSKCNILTEDTEAINIAGPMDGSSVGSLGNIPGETSSIKNSEPLQYETIDYPEIGAVVSMNGITVDVPAERSKMEDSSGSLDADASRNEEIEHKRPSSDLIMPQDQKEIQFDQTCSDHSSSMGKKATGIKPKVLVSISEAREYLKKKYSSSTDKLQSRLKTQDNCQSAGFLSNRSLNTVIERIEAVKSAEVELAECAKDRTISPDFSSHMALDHVQDRADSKYINEPSCVTAVDVFSSMDVEKSDVGSANCLSPENADDGALQSSVTRHFEREEVAAHKESDDSVELYEPDHSDFRDEDHHPKEQVERPKVCNDVNGPLDSCAESSEKSRDNDRQTEVQVKDEKSWVEKNFEQFDPIFEKIGVGFQENYLSAREKTKEQKVPSAGIGEIALQDEEFEWMNDENLREIVFKVRDNELAGREPFHLMDPDEKVAFFEGLERKVERENNRMLALHEFIHTKIENIDYGIDGISLHDPLEKIVPRWKGPPLSEDPEFLNNFARGQQETLESKMASEDMEDLQISDKTQSDALSPSSPVHNLRKISSDGTSVSPRTIIESSDGSSRSGKKLGKEHWEHTKKWSREFLELYNAETDPEVKSIMRDMGKDLDKWITEKEVQDVADLMTRIPKRKRRFIERKMDKLKREIETFGHQAVVSKYKEYLDEKDEDYLWWLDLSFVLCIELYRVEDDVPKIGFYSLEMAADLELDPKQYHVIAFEDAGDSKNFCHIIQAHMEMLGNGSAFVVARPPKDAFREAKSNGFHVTVIRKGELKLNIDQTLEEVEEEITEIGSKMYHDKIMRERGIDMGGLMKGVINADKSPKRYFWQNVLIMILVTSAIHLLHLLSKLATLEFWSL</sequence>
<feature type="region of interest" description="Disordered" evidence="1">
    <location>
        <begin position="539"/>
        <end position="567"/>
    </location>
</feature>
<dbReference type="Proteomes" id="UP000663760">
    <property type="component" value="Chromosome 9"/>
</dbReference>
<proteinExistence type="predicted"/>
<feature type="region of interest" description="Disordered" evidence="1">
    <location>
        <begin position="109"/>
        <end position="160"/>
    </location>
</feature>
<dbReference type="OrthoDB" id="611606at2759"/>
<feature type="region of interest" description="Disordered" evidence="1">
    <location>
        <begin position="744"/>
        <end position="811"/>
    </location>
</feature>
<feature type="compositionally biased region" description="Polar residues" evidence="1">
    <location>
        <begin position="127"/>
        <end position="140"/>
    </location>
</feature>
<name>A0A7I8KXD9_SPIIN</name>
<evidence type="ECO:0000256" key="1">
    <source>
        <dbReference type="SAM" id="MobiDB-lite"/>
    </source>
</evidence>
<accession>A0A7I8KXD9</accession>
<feature type="compositionally biased region" description="Basic and acidic residues" evidence="1">
    <location>
        <begin position="554"/>
        <end position="567"/>
    </location>
</feature>
<dbReference type="PANTHER" id="PTHR34962:SF1">
    <property type="entry name" value="EMBRYO DEFECTIVE 1703-RELATED"/>
    <property type="match status" value="1"/>
</dbReference>
<feature type="compositionally biased region" description="Polar residues" evidence="1">
    <location>
        <begin position="1012"/>
        <end position="1031"/>
    </location>
</feature>
<feature type="region of interest" description="Disordered" evidence="1">
    <location>
        <begin position="977"/>
        <end position="1039"/>
    </location>
</feature>
<keyword evidence="3" id="KW-1185">Reference proteome</keyword>
<feature type="compositionally biased region" description="Basic and acidic residues" evidence="1">
    <location>
        <begin position="795"/>
        <end position="811"/>
    </location>
</feature>
<organism evidence="2 3">
    <name type="scientific">Spirodela intermedia</name>
    <name type="common">Intermediate duckweed</name>
    <dbReference type="NCBI Taxonomy" id="51605"/>
    <lineage>
        <taxon>Eukaryota</taxon>
        <taxon>Viridiplantae</taxon>
        <taxon>Streptophyta</taxon>
        <taxon>Embryophyta</taxon>
        <taxon>Tracheophyta</taxon>
        <taxon>Spermatophyta</taxon>
        <taxon>Magnoliopsida</taxon>
        <taxon>Liliopsida</taxon>
        <taxon>Araceae</taxon>
        <taxon>Lemnoideae</taxon>
        <taxon>Spirodela</taxon>
    </lineage>
</organism>
<feature type="compositionally biased region" description="Basic and acidic residues" evidence="1">
    <location>
        <begin position="759"/>
        <end position="781"/>
    </location>
</feature>
<feature type="compositionally biased region" description="Polar residues" evidence="1">
    <location>
        <begin position="990"/>
        <end position="1004"/>
    </location>
</feature>
<evidence type="ECO:0000313" key="2">
    <source>
        <dbReference type="EMBL" id="CAA7402497.1"/>
    </source>
</evidence>